<dbReference type="PANTHER" id="PTHR24359">
    <property type="entry name" value="SERINE/THREONINE-PROTEIN KINASE SBK1"/>
    <property type="match status" value="1"/>
</dbReference>
<accession>A0AAJ0M8R8</accession>
<dbReference type="AlphaFoldDB" id="A0AAJ0M8R8"/>
<feature type="region of interest" description="Disordered" evidence="1">
    <location>
        <begin position="732"/>
        <end position="753"/>
    </location>
</feature>
<dbReference type="SUPFAM" id="SSF82171">
    <property type="entry name" value="DPP6 N-terminal domain-like"/>
    <property type="match status" value="1"/>
</dbReference>
<dbReference type="PROSITE" id="PS50011">
    <property type="entry name" value="PROTEIN_KINASE_DOM"/>
    <property type="match status" value="1"/>
</dbReference>
<dbReference type="InterPro" id="IPR011009">
    <property type="entry name" value="Kinase-like_dom_sf"/>
</dbReference>
<dbReference type="GO" id="GO:0004674">
    <property type="term" value="F:protein serine/threonine kinase activity"/>
    <property type="evidence" value="ECO:0007669"/>
    <property type="project" value="TreeGrafter"/>
</dbReference>
<organism evidence="3 4">
    <name type="scientific">Lasiosphaeria hispida</name>
    <dbReference type="NCBI Taxonomy" id="260671"/>
    <lineage>
        <taxon>Eukaryota</taxon>
        <taxon>Fungi</taxon>
        <taxon>Dikarya</taxon>
        <taxon>Ascomycota</taxon>
        <taxon>Pezizomycotina</taxon>
        <taxon>Sordariomycetes</taxon>
        <taxon>Sordariomycetidae</taxon>
        <taxon>Sordariales</taxon>
        <taxon>Lasiosphaeriaceae</taxon>
        <taxon>Lasiosphaeria</taxon>
    </lineage>
</organism>
<evidence type="ECO:0000259" key="2">
    <source>
        <dbReference type="PROSITE" id="PS50011"/>
    </source>
</evidence>
<dbReference type="Proteomes" id="UP001275084">
    <property type="component" value="Unassembled WGS sequence"/>
</dbReference>
<feature type="domain" description="Protein kinase" evidence="2">
    <location>
        <begin position="171"/>
        <end position="528"/>
    </location>
</feature>
<dbReference type="SUPFAM" id="SSF56112">
    <property type="entry name" value="Protein kinase-like (PK-like)"/>
    <property type="match status" value="1"/>
</dbReference>
<dbReference type="PROSITE" id="PS00108">
    <property type="entry name" value="PROTEIN_KINASE_ST"/>
    <property type="match status" value="1"/>
</dbReference>
<dbReference type="Pfam" id="PF00069">
    <property type="entry name" value="Pkinase"/>
    <property type="match status" value="1"/>
</dbReference>
<evidence type="ECO:0000313" key="4">
    <source>
        <dbReference type="Proteomes" id="UP001275084"/>
    </source>
</evidence>
<dbReference type="Gene3D" id="1.10.510.10">
    <property type="entry name" value="Transferase(Phosphotransferase) domain 1"/>
    <property type="match status" value="1"/>
</dbReference>
<dbReference type="InterPro" id="IPR008271">
    <property type="entry name" value="Ser/Thr_kinase_AS"/>
</dbReference>
<name>A0AAJ0M8R8_9PEZI</name>
<evidence type="ECO:0000256" key="1">
    <source>
        <dbReference type="SAM" id="MobiDB-lite"/>
    </source>
</evidence>
<sequence>MAPTAYDSFSHKVYEEILQRLQRKDEERLRFAVQGTGKSVLHNDNLRAFFRSLIPAGQTTTQYFGLDEDALITRVRERKLYDFLAVLIFATCGIEAARIFTNELLVQDVPSLRRKGRPLDELPAERQQLIDLFGIVAADKFVSNQACFSTVVILNRQEVRVQDPESQRLPYLEETLLGKGSFGKVFKVKIAKGHFRDPLTGIKSSTPKEFARKDYLLSSEYPAKGERDIMEKILTSSTTGCENVVQNHGSLEVGSATYSLFMPLAVCDLRAYMSPDDETKPKPGPKTIASRASMIDGAEGLAGGLKFLHTEMKTAEKEDIACYHMDLKPSNILLFRKEGSGEDGYIWKLSDFGMSRVKLRRRGQDGERVKDFNSWFVPRPKPADPSLSGTINRRGEGTYLSPESVLSERSMGVGSDVWSLACVISIVFSFLEDGSRAIELYQQGRLSHSKADGYDRFFLRGRGFASTRVNPEVHKWHTKLIESAKKRDPIEGEAVKSMLRFLEESVFEVDQTKRCSAKDVQDMLRATFKVYRRLDEPKADSLEGKPSKPLSVFSWNPLRRRSRTTETSADDRVEEWFLSASDDYKGCDVSPDASLVVYWTDIKLSVYTNQSLPPREGPRRVTPAAEHPLEETNCIWKTAKVTQKYLIASTTGGSFNLYIFDLQRGDSIDVTLNYLSRLTFLAPEIHTFSISADSKTIACILQDREEDNNPGTLFTAETSELLKLVKRRPSGATEGASSNASSNDNISEPSVGHSQKLECPAHYVTHLSFCSRDELYMVVQPELTVRSREHKITLDYISISAKSKVSVVIESRGFDSSTTAGLFTTFAPFRQEAVTCAIVTREKGLHVQSLAGQEPFSMHKDIRGYRVLKLMIDSDDKVYAIGTSTASNRVQLLELTIPRSSVGGVSVQEIAQLSGLTIHDDFTEQVATVAGEKCALVAALVGVNRRAIYRIRLSEPEDSDSDG</sequence>
<protein>
    <recommendedName>
        <fullName evidence="2">Protein kinase domain-containing protein</fullName>
    </recommendedName>
</protein>
<dbReference type="SMART" id="SM00220">
    <property type="entry name" value="S_TKc"/>
    <property type="match status" value="1"/>
</dbReference>
<proteinExistence type="predicted"/>
<reference evidence="3" key="1">
    <citation type="journal article" date="2023" name="Mol. Phylogenet. Evol.">
        <title>Genome-scale phylogeny and comparative genomics of the fungal order Sordariales.</title>
        <authorList>
            <person name="Hensen N."/>
            <person name="Bonometti L."/>
            <person name="Westerberg I."/>
            <person name="Brannstrom I.O."/>
            <person name="Guillou S."/>
            <person name="Cros-Aarteil S."/>
            <person name="Calhoun S."/>
            <person name="Haridas S."/>
            <person name="Kuo A."/>
            <person name="Mondo S."/>
            <person name="Pangilinan J."/>
            <person name="Riley R."/>
            <person name="LaButti K."/>
            <person name="Andreopoulos B."/>
            <person name="Lipzen A."/>
            <person name="Chen C."/>
            <person name="Yan M."/>
            <person name="Daum C."/>
            <person name="Ng V."/>
            <person name="Clum A."/>
            <person name="Steindorff A."/>
            <person name="Ohm R.A."/>
            <person name="Martin F."/>
            <person name="Silar P."/>
            <person name="Natvig D.O."/>
            <person name="Lalanne C."/>
            <person name="Gautier V."/>
            <person name="Ament-Velasquez S.L."/>
            <person name="Kruys A."/>
            <person name="Hutchinson M.I."/>
            <person name="Powell A.J."/>
            <person name="Barry K."/>
            <person name="Miller A.N."/>
            <person name="Grigoriev I.V."/>
            <person name="Debuchy R."/>
            <person name="Gladieux P."/>
            <person name="Hiltunen Thoren M."/>
            <person name="Johannesson H."/>
        </authorList>
    </citation>
    <scope>NUCLEOTIDE SEQUENCE</scope>
    <source>
        <strain evidence="3">CBS 955.72</strain>
    </source>
</reference>
<dbReference type="EMBL" id="JAUIQD010000008">
    <property type="protein sequence ID" value="KAK3341967.1"/>
    <property type="molecule type" value="Genomic_DNA"/>
</dbReference>
<dbReference type="InterPro" id="IPR000719">
    <property type="entry name" value="Prot_kinase_dom"/>
</dbReference>
<reference evidence="3" key="2">
    <citation type="submission" date="2023-06" db="EMBL/GenBank/DDBJ databases">
        <authorList>
            <consortium name="Lawrence Berkeley National Laboratory"/>
            <person name="Haridas S."/>
            <person name="Hensen N."/>
            <person name="Bonometti L."/>
            <person name="Westerberg I."/>
            <person name="Brannstrom I.O."/>
            <person name="Guillou S."/>
            <person name="Cros-Aarteil S."/>
            <person name="Calhoun S."/>
            <person name="Kuo A."/>
            <person name="Mondo S."/>
            <person name="Pangilinan J."/>
            <person name="Riley R."/>
            <person name="Labutti K."/>
            <person name="Andreopoulos B."/>
            <person name="Lipzen A."/>
            <person name="Chen C."/>
            <person name="Yanf M."/>
            <person name="Daum C."/>
            <person name="Ng V."/>
            <person name="Clum A."/>
            <person name="Steindorff A."/>
            <person name="Ohm R."/>
            <person name="Martin F."/>
            <person name="Silar P."/>
            <person name="Natvig D."/>
            <person name="Lalanne C."/>
            <person name="Gautier V."/>
            <person name="Ament-Velasquez S.L."/>
            <person name="Kruys A."/>
            <person name="Hutchinson M.I."/>
            <person name="Powell A.J."/>
            <person name="Barry K."/>
            <person name="Miller A.N."/>
            <person name="Grigoriev I.V."/>
            <person name="Debuchy R."/>
            <person name="Gladieux P."/>
            <person name="Thoren M.H."/>
            <person name="Johannesson H."/>
        </authorList>
    </citation>
    <scope>NUCLEOTIDE SEQUENCE</scope>
    <source>
        <strain evidence="3">CBS 955.72</strain>
    </source>
</reference>
<evidence type="ECO:0000313" key="3">
    <source>
        <dbReference type="EMBL" id="KAK3341967.1"/>
    </source>
</evidence>
<keyword evidence="4" id="KW-1185">Reference proteome</keyword>
<dbReference type="GO" id="GO:0005524">
    <property type="term" value="F:ATP binding"/>
    <property type="evidence" value="ECO:0007669"/>
    <property type="project" value="InterPro"/>
</dbReference>
<comment type="caution">
    <text evidence="3">The sequence shown here is derived from an EMBL/GenBank/DDBJ whole genome shotgun (WGS) entry which is preliminary data.</text>
</comment>
<gene>
    <name evidence="3" type="ORF">B0T25DRAFT_356440</name>
</gene>
<dbReference type="PANTHER" id="PTHR24359:SF1">
    <property type="entry name" value="INHIBITOR OF NUCLEAR FACTOR KAPPA-B KINASE EPSILON SUBUNIT HOMOLOG 1-RELATED"/>
    <property type="match status" value="1"/>
</dbReference>